<dbReference type="InterPro" id="IPR011989">
    <property type="entry name" value="ARM-like"/>
</dbReference>
<dbReference type="SUPFAM" id="SSF48371">
    <property type="entry name" value="ARM repeat"/>
    <property type="match status" value="1"/>
</dbReference>
<organism evidence="1 2">
    <name type="scientific">Taxus chinensis</name>
    <name type="common">Chinese yew</name>
    <name type="synonym">Taxus wallichiana var. chinensis</name>
    <dbReference type="NCBI Taxonomy" id="29808"/>
    <lineage>
        <taxon>Eukaryota</taxon>
        <taxon>Viridiplantae</taxon>
        <taxon>Streptophyta</taxon>
        <taxon>Embryophyta</taxon>
        <taxon>Tracheophyta</taxon>
        <taxon>Spermatophyta</taxon>
        <taxon>Pinopsida</taxon>
        <taxon>Pinidae</taxon>
        <taxon>Conifers II</taxon>
        <taxon>Cupressales</taxon>
        <taxon>Taxaceae</taxon>
        <taxon>Taxus</taxon>
    </lineage>
</organism>
<keyword evidence="2" id="KW-1185">Reference proteome</keyword>
<dbReference type="Proteomes" id="UP000824469">
    <property type="component" value="Unassembled WGS sequence"/>
</dbReference>
<gene>
    <name evidence="1" type="ORF">KI387_028353</name>
</gene>
<sequence length="684" mass="75212">MGDGVGSFTMQGLHHQQQQLAALLAAALPSDDPSSPSDDNSNRVSAVKSLHRAFIHPHNALLVVRSASFLCQTLSQLLSDKFYAVRQAAVIAYARVCAIVSCSLTSSSSLQSSAMAGGPADRFMGWALPQLEEVSADSTAVELALAGLHEFFSAGDTNGIEQYASPVIRACQELLENERASLTLLRSLLSLFTVLSVKFTRYFQSHFADIVDLLLGWALVPNLSETDRCLITDTFLQFQKLWAGNLQFSANLLSKFLGDMEVLAHDATPGTPQQLRRLLALVSCFVAVLQATATGMLEMNLLEHIIEPLQEMVPRLLTCLLMVAQKFGNARWLMESSRCLILLADILKERFANFYSAAMDVLLQCLGTKGAVVPGVYVLSSNQIQAVVKTNLQLMSSQRLALVPSAVHMILKMDSFFAHLRLHPNHLVTGLVAATYMFLLKHGSSEVVSQAIVHITTELEMLKRLLLGDAYSAGIGNLDILGVQQEHDERNYHQVSVCSLGGILSELEILALIRLYTGFVISLRFGKNTIIERLSKKVAVSSEFDGSSQILAQRRKEISMVVSKNINVYGLCIAKALNLSSSLSVKLEALDWINRFCEGFMTMNSDDDSFQCSCNQSEKDFQVCCLTGLSRNILFAILSAASDRELKVRLRVASVLELLIKSKLIRPLYFGAVADVALEKRWRP</sequence>
<name>A0AA38G1A3_TAXCH</name>
<dbReference type="AlphaFoldDB" id="A0AA38G1A3"/>
<dbReference type="Gene3D" id="1.25.10.10">
    <property type="entry name" value="Leucine-rich Repeat Variant"/>
    <property type="match status" value="1"/>
</dbReference>
<dbReference type="InterPro" id="IPR016024">
    <property type="entry name" value="ARM-type_fold"/>
</dbReference>
<accession>A0AA38G1A3</accession>
<evidence type="ECO:0000313" key="2">
    <source>
        <dbReference type="Proteomes" id="UP000824469"/>
    </source>
</evidence>
<proteinExistence type="predicted"/>
<dbReference type="EMBL" id="JAHRHJ020000006">
    <property type="protein sequence ID" value="KAH9313318.1"/>
    <property type="molecule type" value="Genomic_DNA"/>
</dbReference>
<evidence type="ECO:0000313" key="1">
    <source>
        <dbReference type="EMBL" id="KAH9313318.1"/>
    </source>
</evidence>
<reference evidence="1 2" key="1">
    <citation type="journal article" date="2021" name="Nat. Plants">
        <title>The Taxus genome provides insights into paclitaxel biosynthesis.</title>
        <authorList>
            <person name="Xiong X."/>
            <person name="Gou J."/>
            <person name="Liao Q."/>
            <person name="Li Y."/>
            <person name="Zhou Q."/>
            <person name="Bi G."/>
            <person name="Li C."/>
            <person name="Du R."/>
            <person name="Wang X."/>
            <person name="Sun T."/>
            <person name="Guo L."/>
            <person name="Liang H."/>
            <person name="Lu P."/>
            <person name="Wu Y."/>
            <person name="Zhang Z."/>
            <person name="Ro D.K."/>
            <person name="Shang Y."/>
            <person name="Huang S."/>
            <person name="Yan J."/>
        </authorList>
    </citation>
    <scope>NUCLEOTIDE SEQUENCE [LARGE SCALE GENOMIC DNA]</scope>
    <source>
        <strain evidence="1">Ta-2019</strain>
    </source>
</reference>
<comment type="caution">
    <text evidence="1">The sequence shown here is derived from an EMBL/GenBank/DDBJ whole genome shotgun (WGS) entry which is preliminary data.</text>
</comment>
<protein>
    <submittedName>
        <fullName evidence="1">Uncharacterized protein</fullName>
    </submittedName>
</protein>
<dbReference type="OMA" id="VHITTEL"/>